<keyword evidence="1 3" id="KW-0238">DNA-binding</keyword>
<feature type="domain" description="HTH tetR-type" evidence="2">
    <location>
        <begin position="32"/>
        <end position="73"/>
    </location>
</feature>
<accession>A0A1H1RML6</accession>
<keyword evidence="4" id="KW-1185">Reference proteome</keyword>
<sequence>MKYLLQDIKISVSENIYLKDPESTALGKRIVEQGILLINDIGFESFTFRKLGKEIKSNESSIYRYFENKHKFLVYLTSWYWGWKEYQLVFATNSMSDNYLKLEKAIEIITKPVEEDSEFGHINEVALNTIIINESSKSFLTKDVDIENMDGYFSVYKRLVKRLTEMIKDVNKDYPFPSSLASTVIEGTLHQYFLKDHFSSLTDCDESVTPSEFFKQMVKTLVNNTHEGK</sequence>
<dbReference type="SUPFAM" id="SSF46689">
    <property type="entry name" value="Homeodomain-like"/>
    <property type="match status" value="1"/>
</dbReference>
<organism evidence="3 4">
    <name type="scientific">Christiangramia echinicola</name>
    <dbReference type="NCBI Taxonomy" id="279359"/>
    <lineage>
        <taxon>Bacteria</taxon>
        <taxon>Pseudomonadati</taxon>
        <taxon>Bacteroidota</taxon>
        <taxon>Flavobacteriia</taxon>
        <taxon>Flavobacteriales</taxon>
        <taxon>Flavobacteriaceae</taxon>
        <taxon>Christiangramia</taxon>
    </lineage>
</organism>
<dbReference type="InterPro" id="IPR009057">
    <property type="entry name" value="Homeodomain-like_sf"/>
</dbReference>
<evidence type="ECO:0000313" key="4">
    <source>
        <dbReference type="Proteomes" id="UP000198858"/>
    </source>
</evidence>
<evidence type="ECO:0000256" key="1">
    <source>
        <dbReference type="ARBA" id="ARBA00023125"/>
    </source>
</evidence>
<reference evidence="3 4" key="1">
    <citation type="submission" date="2016-10" db="EMBL/GenBank/DDBJ databases">
        <authorList>
            <person name="Varghese N."/>
            <person name="Submissions S."/>
        </authorList>
    </citation>
    <scope>NUCLEOTIDE SEQUENCE [LARGE SCALE GENOMIC DNA]</scope>
    <source>
        <strain evidence="3 4">Mar_2010_102</strain>
    </source>
</reference>
<dbReference type="GO" id="GO:0003677">
    <property type="term" value="F:DNA binding"/>
    <property type="evidence" value="ECO:0007669"/>
    <property type="project" value="UniProtKB-KW"/>
</dbReference>
<dbReference type="RefSeq" id="WP_089663519.1">
    <property type="nucleotide sequence ID" value="NZ_LT629745.1"/>
</dbReference>
<dbReference type="Pfam" id="PF00440">
    <property type="entry name" value="TetR_N"/>
    <property type="match status" value="1"/>
</dbReference>
<proteinExistence type="predicted"/>
<dbReference type="Gene3D" id="1.10.357.10">
    <property type="entry name" value="Tetracycline Repressor, domain 2"/>
    <property type="match status" value="1"/>
</dbReference>
<dbReference type="AlphaFoldDB" id="A0A1H1RML6"/>
<dbReference type="STRING" id="1250231.SAMN04488552_2955"/>
<dbReference type="InterPro" id="IPR001647">
    <property type="entry name" value="HTH_TetR"/>
</dbReference>
<evidence type="ECO:0000259" key="2">
    <source>
        <dbReference type="Pfam" id="PF00440"/>
    </source>
</evidence>
<dbReference type="Proteomes" id="UP000198858">
    <property type="component" value="Chromosome I"/>
</dbReference>
<dbReference type="EMBL" id="LT629745">
    <property type="protein sequence ID" value="SDS37027.1"/>
    <property type="molecule type" value="Genomic_DNA"/>
</dbReference>
<name>A0A1H1RML6_9FLAO</name>
<evidence type="ECO:0000313" key="3">
    <source>
        <dbReference type="EMBL" id="SDS37027.1"/>
    </source>
</evidence>
<protein>
    <submittedName>
        <fullName evidence="3">DNA-binding transcriptional regulator, AcrR family</fullName>
    </submittedName>
</protein>
<gene>
    <name evidence="3" type="ORF">SAMN04488552_2955</name>
</gene>